<keyword evidence="2" id="KW-0282">Flagellum</keyword>
<keyword evidence="2" id="KW-0969">Cilium</keyword>
<dbReference type="Proteomes" id="UP000501600">
    <property type="component" value="Chromosome"/>
</dbReference>
<feature type="domain" description="Flagellar protein FlgJ N-terminal" evidence="1">
    <location>
        <begin position="46"/>
        <end position="92"/>
    </location>
</feature>
<dbReference type="AlphaFoldDB" id="A0A6H2DH52"/>
<keyword evidence="2" id="KW-0966">Cell projection</keyword>
<dbReference type="EMBL" id="CP051217">
    <property type="protein sequence ID" value="QJB67999.1"/>
    <property type="molecule type" value="Genomic_DNA"/>
</dbReference>
<accession>A0A6H2DH52</accession>
<evidence type="ECO:0000313" key="2">
    <source>
        <dbReference type="EMBL" id="QJB67999.1"/>
    </source>
</evidence>
<organism evidence="2 3">
    <name type="scientific">Parasphingorhabdus halotolerans</name>
    <dbReference type="NCBI Taxonomy" id="2725558"/>
    <lineage>
        <taxon>Bacteria</taxon>
        <taxon>Pseudomonadati</taxon>
        <taxon>Pseudomonadota</taxon>
        <taxon>Alphaproteobacteria</taxon>
        <taxon>Sphingomonadales</taxon>
        <taxon>Sphingomonadaceae</taxon>
        <taxon>Parasphingorhabdus</taxon>
    </lineage>
</organism>
<gene>
    <name evidence="2" type="ORF">HF685_00655</name>
</gene>
<evidence type="ECO:0000259" key="1">
    <source>
        <dbReference type="Pfam" id="PF10135"/>
    </source>
</evidence>
<keyword evidence="3" id="KW-1185">Reference proteome</keyword>
<proteinExistence type="predicted"/>
<reference evidence="2 3" key="1">
    <citation type="submission" date="2020-04" db="EMBL/GenBank/DDBJ databases">
        <title>Genome sequence for Sphingorhabdus sp. strain M1.</title>
        <authorList>
            <person name="Park S.-J."/>
        </authorList>
    </citation>
    <scope>NUCLEOTIDE SEQUENCE [LARGE SCALE GENOMIC DNA]</scope>
    <source>
        <strain evidence="2 3">JK6</strain>
    </source>
</reference>
<name>A0A6H2DH52_9SPHN</name>
<protein>
    <submittedName>
        <fullName evidence="2">Flagellar biosynthesis protein FlgI</fullName>
    </submittedName>
</protein>
<evidence type="ECO:0000313" key="3">
    <source>
        <dbReference type="Proteomes" id="UP000501600"/>
    </source>
</evidence>
<dbReference type="PRINTS" id="PR01002">
    <property type="entry name" value="FLGFLGJ"/>
</dbReference>
<sequence>MTVILSPSHTAPSSLGSISVEANKKQAEIQSMAADFEAIFVRQMLKTMRTSSLGEGLFDGQGTEQFREMQDAKVAESMAQKGVFGIAQLLARHVEDKDV</sequence>
<dbReference type="Pfam" id="PF10135">
    <property type="entry name" value="Rod-binding"/>
    <property type="match status" value="1"/>
</dbReference>
<dbReference type="KEGG" id="phao:HF685_00655"/>
<dbReference type="InterPro" id="IPR019301">
    <property type="entry name" value="Flagellar_prot_FlgJ_N"/>
</dbReference>